<sequence>MRVGCAFTRSYRSPDATMPRHRFFRDASANGSLHGTAKVPAEARLIHPESAK</sequence>
<evidence type="ECO:0000256" key="1">
    <source>
        <dbReference type="SAM" id="MobiDB-lite"/>
    </source>
</evidence>
<name>A0A0C4Y5Q7_9BURK</name>
<accession>A0A0C4Y5Q7</accession>
<keyword evidence="3" id="KW-1185">Reference proteome</keyword>
<dbReference type="AlphaFoldDB" id="A0A0C4Y5Q7"/>
<evidence type="ECO:0000313" key="2">
    <source>
        <dbReference type="EMBL" id="AJG20727.1"/>
    </source>
</evidence>
<dbReference type="STRING" id="68895.RR42_m3359"/>
<proteinExistence type="predicted"/>
<organism evidence="2 3">
    <name type="scientific">Cupriavidus basilensis</name>
    <dbReference type="NCBI Taxonomy" id="68895"/>
    <lineage>
        <taxon>Bacteria</taxon>
        <taxon>Pseudomonadati</taxon>
        <taxon>Pseudomonadota</taxon>
        <taxon>Betaproteobacteria</taxon>
        <taxon>Burkholderiales</taxon>
        <taxon>Burkholderiaceae</taxon>
        <taxon>Cupriavidus</taxon>
    </lineage>
</organism>
<dbReference type="EMBL" id="CP010536">
    <property type="protein sequence ID" value="AJG20727.1"/>
    <property type="molecule type" value="Genomic_DNA"/>
</dbReference>
<dbReference type="KEGG" id="cbw:RR42_m3359"/>
<protein>
    <submittedName>
        <fullName evidence="2">Uncharacterized protein</fullName>
    </submittedName>
</protein>
<gene>
    <name evidence="2" type="ORF">RR42_m3359</name>
</gene>
<evidence type="ECO:0000313" key="3">
    <source>
        <dbReference type="Proteomes" id="UP000031843"/>
    </source>
</evidence>
<feature type="region of interest" description="Disordered" evidence="1">
    <location>
        <begin position="29"/>
        <end position="52"/>
    </location>
</feature>
<reference evidence="2 3" key="1">
    <citation type="journal article" date="2015" name="Genome Announc.">
        <title>Complete Genome Sequence of Cupriavidus basilensis 4G11, Isolated from the Oak Ridge Field Research Center Site.</title>
        <authorList>
            <person name="Ray J."/>
            <person name="Waters R.J."/>
            <person name="Skerker J.M."/>
            <person name="Kuehl J.V."/>
            <person name="Price M.N."/>
            <person name="Huang J."/>
            <person name="Chakraborty R."/>
            <person name="Arkin A.P."/>
            <person name="Deutschbauer A."/>
        </authorList>
    </citation>
    <scope>NUCLEOTIDE SEQUENCE [LARGE SCALE GENOMIC DNA]</scope>
    <source>
        <strain evidence="2">4G11</strain>
    </source>
</reference>
<dbReference type="Proteomes" id="UP000031843">
    <property type="component" value="Chromosome main"/>
</dbReference>